<evidence type="ECO:0000256" key="1">
    <source>
        <dbReference type="ARBA" id="ARBA00004651"/>
    </source>
</evidence>
<dbReference type="Pfam" id="PF03458">
    <property type="entry name" value="Gly_transporter"/>
    <property type="match status" value="2"/>
</dbReference>
<feature type="domain" description="Glycine transporter" evidence="8">
    <location>
        <begin position="94"/>
        <end position="165"/>
    </location>
</feature>
<evidence type="ECO:0000256" key="6">
    <source>
        <dbReference type="ARBA" id="ARBA00023136"/>
    </source>
</evidence>
<dbReference type="PANTHER" id="PTHR30506">
    <property type="entry name" value="INNER MEMBRANE PROTEIN"/>
    <property type="match status" value="1"/>
</dbReference>
<keyword evidence="4 7" id="KW-0812">Transmembrane</keyword>
<dbReference type="GO" id="GO:0005886">
    <property type="term" value="C:plasma membrane"/>
    <property type="evidence" value="ECO:0007669"/>
    <property type="project" value="UniProtKB-SubCell"/>
</dbReference>
<evidence type="ECO:0000256" key="5">
    <source>
        <dbReference type="ARBA" id="ARBA00022989"/>
    </source>
</evidence>
<dbReference type="AlphaFoldDB" id="A0A433SGR1"/>
<evidence type="ECO:0000256" key="7">
    <source>
        <dbReference type="SAM" id="Phobius"/>
    </source>
</evidence>
<proteinExistence type="inferred from homology"/>
<comment type="similarity">
    <text evidence="2">Belongs to the UPF0126 family.</text>
</comment>
<feature type="transmembrane region" description="Helical" evidence="7">
    <location>
        <begin position="64"/>
        <end position="81"/>
    </location>
</feature>
<accession>A0A433SGR1</accession>
<dbReference type="Proteomes" id="UP000286947">
    <property type="component" value="Unassembled WGS sequence"/>
</dbReference>
<keyword evidence="10" id="KW-1185">Reference proteome</keyword>
<evidence type="ECO:0000259" key="8">
    <source>
        <dbReference type="Pfam" id="PF03458"/>
    </source>
</evidence>
<comment type="subcellular location">
    <subcellularLocation>
        <location evidence="1">Cell membrane</location>
        <topology evidence="1">Multi-pass membrane protein</topology>
    </subcellularLocation>
</comment>
<feature type="transmembrane region" description="Helical" evidence="7">
    <location>
        <begin position="151"/>
        <end position="168"/>
    </location>
</feature>
<organism evidence="9 10">
    <name type="scientific">Saezia sanguinis</name>
    <dbReference type="NCBI Taxonomy" id="1965230"/>
    <lineage>
        <taxon>Bacteria</taxon>
        <taxon>Pseudomonadati</taxon>
        <taxon>Pseudomonadota</taxon>
        <taxon>Betaproteobacteria</taxon>
        <taxon>Burkholderiales</taxon>
        <taxon>Saeziaceae</taxon>
        <taxon>Saezia</taxon>
    </lineage>
</organism>
<evidence type="ECO:0000313" key="10">
    <source>
        <dbReference type="Proteomes" id="UP000286947"/>
    </source>
</evidence>
<feature type="transmembrane region" description="Helical" evidence="7">
    <location>
        <begin position="121"/>
        <end position="139"/>
    </location>
</feature>
<evidence type="ECO:0000256" key="2">
    <source>
        <dbReference type="ARBA" id="ARBA00008193"/>
    </source>
</evidence>
<evidence type="ECO:0000313" key="9">
    <source>
        <dbReference type="EMBL" id="RUS67915.1"/>
    </source>
</evidence>
<keyword evidence="6 7" id="KW-0472">Membrane</keyword>
<feature type="transmembrane region" description="Helical" evidence="7">
    <location>
        <begin position="6"/>
        <end position="25"/>
    </location>
</feature>
<keyword evidence="5 7" id="KW-1133">Transmembrane helix</keyword>
<sequence>MNHPLIIFIDYIGTFAFAISGAVAAQQRRLDIFGIIVIAFVTACTGGVVRDLCIGALPPVSLSQWPYLVISVLAVLISVAASRWIQKLTYPVLFFDAIGLSFFAIFGAYKTLLFTSNTELAILLGITSAVGGGVIRDVLLNRVPVILHKDIYATAALLGAVLLVLGELANLPLLLTSCVAAGACFVIRMLSLHRNWKLPSFPYHRNPPKN</sequence>
<evidence type="ECO:0000256" key="4">
    <source>
        <dbReference type="ARBA" id="ARBA00022692"/>
    </source>
</evidence>
<comment type="caution">
    <text evidence="9">The sequence shown here is derived from an EMBL/GenBank/DDBJ whole genome shotgun (WGS) entry which is preliminary data.</text>
</comment>
<feature type="transmembrane region" description="Helical" evidence="7">
    <location>
        <begin position="174"/>
        <end position="191"/>
    </location>
</feature>
<dbReference type="EMBL" id="PQSP01000001">
    <property type="protein sequence ID" value="RUS67915.1"/>
    <property type="molecule type" value="Genomic_DNA"/>
</dbReference>
<evidence type="ECO:0000256" key="3">
    <source>
        <dbReference type="ARBA" id="ARBA00022475"/>
    </source>
</evidence>
<keyword evidence="3" id="KW-1003">Cell membrane</keyword>
<dbReference type="RefSeq" id="WP_126977686.1">
    <property type="nucleotide sequence ID" value="NZ_CAWUGC010000012.1"/>
</dbReference>
<gene>
    <name evidence="9" type="ORF">CUZ56_00396</name>
</gene>
<protein>
    <recommendedName>
        <fullName evidence="8">Glycine transporter domain-containing protein</fullName>
    </recommendedName>
</protein>
<feature type="transmembrane region" description="Helical" evidence="7">
    <location>
        <begin position="32"/>
        <end position="58"/>
    </location>
</feature>
<dbReference type="OrthoDB" id="9791874at2"/>
<dbReference type="InterPro" id="IPR005115">
    <property type="entry name" value="Gly_transporter"/>
</dbReference>
<name>A0A433SGR1_9BURK</name>
<dbReference type="PANTHER" id="PTHR30506:SF3">
    <property type="entry name" value="UPF0126 INNER MEMBRANE PROTEIN YADS-RELATED"/>
    <property type="match status" value="1"/>
</dbReference>
<feature type="domain" description="Glycine transporter" evidence="8">
    <location>
        <begin position="8"/>
        <end position="81"/>
    </location>
</feature>
<reference evidence="9 10" key="1">
    <citation type="submission" date="2018-01" db="EMBL/GenBank/DDBJ databases">
        <title>Saezia sanguinis gen. nov., sp. nov., in the order Burkholderiales isolated from human blood.</title>
        <authorList>
            <person name="Medina-Pascual M.J."/>
            <person name="Valdezate S."/>
            <person name="Monzon S."/>
            <person name="Cuesta I."/>
            <person name="Carrasco G."/>
            <person name="Villalon P."/>
            <person name="Saez-Nieto J.A."/>
        </authorList>
    </citation>
    <scope>NUCLEOTIDE SEQUENCE [LARGE SCALE GENOMIC DNA]</scope>
    <source>
        <strain evidence="9 10">CNM695-12</strain>
    </source>
</reference>
<feature type="transmembrane region" description="Helical" evidence="7">
    <location>
        <begin position="88"/>
        <end position="109"/>
    </location>
</feature>